<evidence type="ECO:0000256" key="4">
    <source>
        <dbReference type="ARBA" id="ARBA00023002"/>
    </source>
</evidence>
<reference evidence="12" key="2">
    <citation type="submission" date="2023-05" db="EMBL/GenBank/DDBJ databases">
        <authorList>
            <consortium name="Lawrence Berkeley National Laboratory"/>
            <person name="Steindorff A."/>
            <person name="Hensen N."/>
            <person name="Bonometti L."/>
            <person name="Westerberg I."/>
            <person name="Brannstrom I.O."/>
            <person name="Guillou S."/>
            <person name="Cros-Aarteil S."/>
            <person name="Calhoun S."/>
            <person name="Haridas S."/>
            <person name="Kuo A."/>
            <person name="Mondo S."/>
            <person name="Pangilinan J."/>
            <person name="Riley R."/>
            <person name="Labutti K."/>
            <person name="Andreopoulos B."/>
            <person name="Lipzen A."/>
            <person name="Chen C."/>
            <person name="Yanf M."/>
            <person name="Daum C."/>
            <person name="Ng V."/>
            <person name="Clum A."/>
            <person name="Ohm R."/>
            <person name="Martin F."/>
            <person name="Silar P."/>
            <person name="Natvig D."/>
            <person name="Lalanne C."/>
            <person name="Gautier V."/>
            <person name="Ament-Velasquez S.L."/>
            <person name="Kruys A."/>
            <person name="Hutchinson M.I."/>
            <person name="Powell A.J."/>
            <person name="Barry K."/>
            <person name="Miller A.N."/>
            <person name="Grigoriev I.V."/>
            <person name="Debuchy R."/>
            <person name="Gladieux P."/>
            <person name="Thoren M.H."/>
            <person name="Johannesson H."/>
        </authorList>
    </citation>
    <scope>NUCLEOTIDE SEQUENCE</scope>
    <source>
        <strain evidence="12">CBS 141.50</strain>
    </source>
</reference>
<dbReference type="GeneID" id="87814727"/>
<feature type="binding site" evidence="8">
    <location>
        <position position="454"/>
    </location>
    <ligand>
        <name>substrate</name>
    </ligand>
</feature>
<keyword evidence="4" id="KW-0560">Oxidoreductase</keyword>
<evidence type="ECO:0000313" key="13">
    <source>
        <dbReference type="Proteomes" id="UP001302676"/>
    </source>
</evidence>
<keyword evidence="13" id="KW-1185">Reference proteome</keyword>
<dbReference type="InterPro" id="IPR001732">
    <property type="entry name" value="UDP-Glc/GDP-Man_DH_N"/>
</dbReference>
<protein>
    <recommendedName>
        <fullName evidence="3">UDP-glucose 6-dehydrogenase</fullName>
        <ecNumber evidence="3">1.1.1.22</ecNumber>
    </recommendedName>
</protein>
<dbReference type="NCBIfam" id="TIGR03026">
    <property type="entry name" value="NDP-sugDHase"/>
    <property type="match status" value="1"/>
</dbReference>
<dbReference type="InterPro" id="IPR028356">
    <property type="entry name" value="UDPglc_DH_euk"/>
</dbReference>
<sequence length="664" mass="72198">MEACPPSRQAESTAHSKPRHLNRSNPSSHSLSSTTSPGTSTPRSWSANEWLGGTPDTSPPSSGVGSPELKAKLTQEDDAVSTFEEPMTHCSRQGSAKSVCFVGAGFVGGPTAAVIAYHNPEIRVNVVDLNSDRVAAWNSSHLPIHEDGLLKVVRVARDGTLPVRLCLSGSTEPIGIQARNSNLVFSTNVVPAIAEADIIFICVNTPTKTHGLGAGSMADVSAVESAARTVAEHAKKGAIIVEKSTVPCGTARMIQEILRYHRQNHNFEVLSNPEFLAEGTAVENLMYPDRILIGSDRTPAGCEAAEVLKDVYSAWVPPERIITVNTFSSELAKLVANTMLAQRISSINAVSAMCEEIGLGADVDDVSLAVGKDLRLGPKFLQAGIGFGGSCFEKDILNLAYLARELHLDVVAEYWLAVLKINEDQRQRFARNVVRELNGSLRGKKIAVLGFAFKDGTNDTRNSIAVHVIRDLVSEMPREIAIFDPGCAPGDIEAELRATGLPTAQMERIKISSSWRGCVKEASAVCILTQWKHFRGRSLGTPPSDDTRKTTGLRTHQFTAHNSDDCLDEMTITELEAMRQQEVPNFTDDPLERLRPLAPCAPECNQCRDDEQGFRNQEPVDWAEVASLMREPRWVFDGRNVVNHDELQQLGLKVKGVGKGFPSP</sequence>
<dbReference type="SUPFAM" id="SSF52413">
    <property type="entry name" value="UDP-glucose/GDP-mannose dehydrogenase C-terminal domain"/>
    <property type="match status" value="1"/>
</dbReference>
<comment type="similarity">
    <text evidence="2">Belongs to the UDP-glucose/GDP-mannose dehydrogenase family.</text>
</comment>
<dbReference type="InterPro" id="IPR008927">
    <property type="entry name" value="6-PGluconate_DH-like_C_sf"/>
</dbReference>
<evidence type="ECO:0000313" key="12">
    <source>
        <dbReference type="EMBL" id="KAK4140946.1"/>
    </source>
</evidence>
<dbReference type="EMBL" id="MU853620">
    <property type="protein sequence ID" value="KAK4140946.1"/>
    <property type="molecule type" value="Genomic_DNA"/>
</dbReference>
<dbReference type="PIRSF" id="PIRSF500134">
    <property type="entry name" value="UDPglc_DH_bac"/>
    <property type="match status" value="1"/>
</dbReference>
<dbReference type="FunFam" id="1.20.5.100:FF:000001">
    <property type="entry name" value="UDP-glucose 6-dehydrogenase"/>
    <property type="match status" value="1"/>
</dbReference>
<dbReference type="SUPFAM" id="SSF51735">
    <property type="entry name" value="NAD(P)-binding Rossmann-fold domains"/>
    <property type="match status" value="1"/>
</dbReference>
<feature type="region of interest" description="Disordered" evidence="10">
    <location>
        <begin position="1"/>
        <end position="83"/>
    </location>
</feature>
<feature type="binding site" evidence="9">
    <location>
        <position position="205"/>
    </location>
    <ligand>
        <name>NAD(+)</name>
        <dbReference type="ChEBI" id="CHEBI:57540"/>
    </ligand>
</feature>
<feature type="active site" description="Nucleophile" evidence="7">
    <location>
        <position position="391"/>
    </location>
</feature>
<feature type="binding site" evidence="9">
    <location>
        <position position="461"/>
    </location>
    <ligand>
        <name>NAD(+)</name>
        <dbReference type="ChEBI" id="CHEBI:57540"/>
    </ligand>
</feature>
<evidence type="ECO:0000256" key="9">
    <source>
        <dbReference type="PIRSR" id="PIRSR500134-3"/>
    </source>
</evidence>
<dbReference type="EC" id="1.1.1.22" evidence="3"/>
<feature type="binding site" evidence="9">
    <location>
        <position position="128"/>
    </location>
    <ligand>
        <name>NAD(+)</name>
        <dbReference type="ChEBI" id="CHEBI:57540"/>
    </ligand>
</feature>
<gene>
    <name evidence="12" type="ORF">C8A04DRAFT_14486</name>
</gene>
<dbReference type="InterPro" id="IPR028357">
    <property type="entry name" value="UDPglc_DH_bac"/>
</dbReference>
<dbReference type="Pfam" id="PF00984">
    <property type="entry name" value="UDPG_MGDP_dh"/>
    <property type="match status" value="1"/>
</dbReference>
<reference evidence="12" key="1">
    <citation type="journal article" date="2023" name="Mol. Phylogenet. Evol.">
        <title>Genome-scale phylogeny and comparative genomics of the fungal order Sordariales.</title>
        <authorList>
            <person name="Hensen N."/>
            <person name="Bonometti L."/>
            <person name="Westerberg I."/>
            <person name="Brannstrom I.O."/>
            <person name="Guillou S."/>
            <person name="Cros-Aarteil S."/>
            <person name="Calhoun S."/>
            <person name="Haridas S."/>
            <person name="Kuo A."/>
            <person name="Mondo S."/>
            <person name="Pangilinan J."/>
            <person name="Riley R."/>
            <person name="LaButti K."/>
            <person name="Andreopoulos B."/>
            <person name="Lipzen A."/>
            <person name="Chen C."/>
            <person name="Yan M."/>
            <person name="Daum C."/>
            <person name="Ng V."/>
            <person name="Clum A."/>
            <person name="Steindorff A."/>
            <person name="Ohm R.A."/>
            <person name="Martin F."/>
            <person name="Silar P."/>
            <person name="Natvig D.O."/>
            <person name="Lalanne C."/>
            <person name="Gautier V."/>
            <person name="Ament-Velasquez S.L."/>
            <person name="Kruys A."/>
            <person name="Hutchinson M.I."/>
            <person name="Powell A.J."/>
            <person name="Barry K."/>
            <person name="Miller A.N."/>
            <person name="Grigoriev I.V."/>
            <person name="Debuchy R."/>
            <person name="Gladieux P."/>
            <person name="Hiltunen Thoren M."/>
            <person name="Johannesson H."/>
        </authorList>
    </citation>
    <scope>NUCLEOTIDE SEQUENCE</scope>
    <source>
        <strain evidence="12">CBS 141.50</strain>
    </source>
</reference>
<dbReference type="Proteomes" id="UP001302676">
    <property type="component" value="Unassembled WGS sequence"/>
</dbReference>
<keyword evidence="5 9" id="KW-0520">NAD</keyword>
<comment type="pathway">
    <text evidence="1">Nucleotide-sugar biosynthesis; UDP-alpha-D-glucuronate biosynthesis; UDP-alpha-D-glucuronate from UDP-alpha-D-glucose: step 1/1.</text>
</comment>
<evidence type="ECO:0000256" key="10">
    <source>
        <dbReference type="SAM" id="MobiDB-lite"/>
    </source>
</evidence>
<feature type="binding site" evidence="8">
    <location>
        <position position="333"/>
    </location>
    <ligand>
        <name>substrate</name>
    </ligand>
</feature>
<dbReference type="InterPro" id="IPR014027">
    <property type="entry name" value="UDP-Glc/GDP-Man_DH_C"/>
</dbReference>
<feature type="binding site" evidence="9">
    <location>
        <position position="133"/>
    </location>
    <ligand>
        <name>NAD(+)</name>
        <dbReference type="ChEBI" id="CHEBI:57540"/>
    </ligand>
</feature>
<dbReference type="GO" id="GO:0003979">
    <property type="term" value="F:UDP-glucose 6-dehydrogenase activity"/>
    <property type="evidence" value="ECO:0007669"/>
    <property type="project" value="UniProtKB-EC"/>
</dbReference>
<dbReference type="InterPro" id="IPR036291">
    <property type="entry name" value="NAD(P)-bd_dom_sf"/>
</dbReference>
<feature type="compositionally biased region" description="Polar residues" evidence="10">
    <location>
        <begin position="55"/>
        <end position="64"/>
    </location>
</feature>
<dbReference type="Pfam" id="PF03720">
    <property type="entry name" value="UDPG_MGDP_dh_C"/>
    <property type="match status" value="1"/>
</dbReference>
<dbReference type="RefSeq" id="XP_062634317.1">
    <property type="nucleotide sequence ID" value="XM_062778114.1"/>
</dbReference>
<organism evidence="12 13">
    <name type="scientific">Dichotomopilus funicola</name>
    <dbReference type="NCBI Taxonomy" id="1934379"/>
    <lineage>
        <taxon>Eukaryota</taxon>
        <taxon>Fungi</taxon>
        <taxon>Dikarya</taxon>
        <taxon>Ascomycota</taxon>
        <taxon>Pezizomycotina</taxon>
        <taxon>Sordariomycetes</taxon>
        <taxon>Sordariomycetidae</taxon>
        <taxon>Sordariales</taxon>
        <taxon>Chaetomiaceae</taxon>
        <taxon>Dichotomopilus</taxon>
    </lineage>
</organism>
<accession>A0AAN6ZKQ3</accession>
<evidence type="ECO:0000256" key="8">
    <source>
        <dbReference type="PIRSR" id="PIRSR500134-2"/>
    </source>
</evidence>
<dbReference type="GO" id="GO:0051287">
    <property type="term" value="F:NAD binding"/>
    <property type="evidence" value="ECO:0007669"/>
    <property type="project" value="InterPro"/>
</dbReference>
<evidence type="ECO:0000256" key="3">
    <source>
        <dbReference type="ARBA" id="ARBA00012954"/>
    </source>
</evidence>
<dbReference type="GO" id="GO:0006024">
    <property type="term" value="P:glycosaminoglycan biosynthetic process"/>
    <property type="evidence" value="ECO:0007669"/>
    <property type="project" value="TreeGrafter"/>
</dbReference>
<dbReference type="Gene3D" id="3.40.50.720">
    <property type="entry name" value="NAD(P)-binding Rossmann-like Domain"/>
    <property type="match status" value="2"/>
</dbReference>
<feature type="binding site" evidence="9">
    <location>
        <position position="278"/>
    </location>
    <ligand>
        <name>NAD(+)</name>
        <dbReference type="ChEBI" id="CHEBI:57540"/>
    </ligand>
</feature>
<feature type="binding site" evidence="8">
    <location>
        <begin position="275"/>
        <end position="278"/>
    </location>
    <ligand>
        <name>substrate</name>
    </ligand>
</feature>
<dbReference type="GO" id="GO:0005634">
    <property type="term" value="C:nucleus"/>
    <property type="evidence" value="ECO:0007669"/>
    <property type="project" value="TreeGrafter"/>
</dbReference>
<feature type="binding site" evidence="9">
    <location>
        <position position="394"/>
    </location>
    <ligand>
        <name>NAD(+)</name>
        <dbReference type="ChEBI" id="CHEBI:57540"/>
    </ligand>
</feature>
<evidence type="ECO:0000256" key="2">
    <source>
        <dbReference type="ARBA" id="ARBA00006601"/>
    </source>
</evidence>
<dbReference type="PANTHER" id="PTHR11374">
    <property type="entry name" value="UDP-GLUCOSE DEHYDROGENASE/UDP-MANNAC DEHYDROGENASE"/>
    <property type="match status" value="1"/>
</dbReference>
<evidence type="ECO:0000256" key="1">
    <source>
        <dbReference type="ARBA" id="ARBA00004701"/>
    </source>
</evidence>
<feature type="compositionally biased region" description="Low complexity" evidence="10">
    <location>
        <begin position="24"/>
        <end position="46"/>
    </location>
</feature>
<dbReference type="Gene3D" id="1.20.5.100">
    <property type="entry name" value="Cytochrome c1, transmembrane anchor, C-terminal"/>
    <property type="match status" value="1"/>
</dbReference>
<comment type="catalytic activity">
    <reaction evidence="6">
        <text>UDP-alpha-D-glucose + 2 NAD(+) + H2O = UDP-alpha-D-glucuronate + 2 NADH + 3 H(+)</text>
        <dbReference type="Rhea" id="RHEA:23596"/>
        <dbReference type="ChEBI" id="CHEBI:15377"/>
        <dbReference type="ChEBI" id="CHEBI:15378"/>
        <dbReference type="ChEBI" id="CHEBI:57540"/>
        <dbReference type="ChEBI" id="CHEBI:57945"/>
        <dbReference type="ChEBI" id="CHEBI:58052"/>
        <dbReference type="ChEBI" id="CHEBI:58885"/>
        <dbReference type="EC" id="1.1.1.22"/>
    </reaction>
</comment>
<dbReference type="InterPro" id="IPR036220">
    <property type="entry name" value="UDP-Glc/GDP-Man_DH_C_sf"/>
</dbReference>
<evidence type="ECO:0000256" key="6">
    <source>
        <dbReference type="ARBA" id="ARBA00047473"/>
    </source>
</evidence>
<dbReference type="InterPro" id="IPR017476">
    <property type="entry name" value="UDP-Glc/GDP-Man"/>
</dbReference>
<dbReference type="SMART" id="SM00984">
    <property type="entry name" value="UDPG_MGDP_dh_C"/>
    <property type="match status" value="1"/>
</dbReference>
<feature type="binding site" evidence="8">
    <location>
        <begin position="380"/>
        <end position="384"/>
    </location>
    <ligand>
        <name>substrate</name>
    </ligand>
</feature>
<evidence type="ECO:0000256" key="5">
    <source>
        <dbReference type="ARBA" id="ARBA00023027"/>
    </source>
</evidence>
<proteinExistence type="inferred from homology"/>
<evidence type="ECO:0000256" key="7">
    <source>
        <dbReference type="PIRSR" id="PIRSR500134-1"/>
    </source>
</evidence>
<dbReference type="InterPro" id="IPR014026">
    <property type="entry name" value="UDP-Glc/GDP-Man_DH_dimer"/>
</dbReference>
<dbReference type="SUPFAM" id="SSF48179">
    <property type="entry name" value="6-phosphogluconate dehydrogenase C-terminal domain-like"/>
    <property type="match status" value="1"/>
</dbReference>
<feature type="binding site" evidence="8">
    <location>
        <position position="388"/>
    </location>
    <ligand>
        <name>substrate</name>
    </ligand>
</feature>
<dbReference type="FunFam" id="3.40.50.720:FF:000032">
    <property type="entry name" value="UDP-glucose 6-dehydrogenase"/>
    <property type="match status" value="1"/>
</dbReference>
<evidence type="ECO:0000259" key="11">
    <source>
        <dbReference type="SMART" id="SM00984"/>
    </source>
</evidence>
<dbReference type="Pfam" id="PF03721">
    <property type="entry name" value="UDPG_MGDP_dh_N"/>
    <property type="match status" value="2"/>
</dbReference>
<dbReference type="PANTHER" id="PTHR11374:SF3">
    <property type="entry name" value="UDP-GLUCOSE 6-DEHYDROGENASE"/>
    <property type="match status" value="1"/>
</dbReference>
<name>A0AAN6ZKQ3_9PEZI</name>
<feature type="binding site" evidence="9">
    <location>
        <position position="245"/>
    </location>
    <ligand>
        <name>NAD(+)</name>
        <dbReference type="ChEBI" id="CHEBI:57540"/>
    </ligand>
</feature>
<comment type="caution">
    <text evidence="12">The sequence shown here is derived from an EMBL/GenBank/DDBJ whole genome shotgun (WGS) entry which is preliminary data.</text>
</comment>
<dbReference type="AlphaFoldDB" id="A0AAN6ZKQ3"/>
<dbReference type="PIRSF" id="PIRSF000124">
    <property type="entry name" value="UDPglc_GDPman_dh"/>
    <property type="match status" value="1"/>
</dbReference>
<feature type="domain" description="UDP-glucose/GDP-mannose dehydrogenase C-terminal" evidence="11">
    <location>
        <begin position="447"/>
        <end position="553"/>
    </location>
</feature>
<dbReference type="GO" id="GO:0000271">
    <property type="term" value="P:polysaccharide biosynthetic process"/>
    <property type="evidence" value="ECO:0007669"/>
    <property type="project" value="InterPro"/>
</dbReference>